<gene>
    <name evidence="2" type="ORF">ACFODX_08465</name>
</gene>
<dbReference type="SUPFAM" id="SSF52540">
    <property type="entry name" value="P-loop containing nucleoside triphosphate hydrolases"/>
    <property type="match status" value="1"/>
</dbReference>
<accession>A0ABV7FDJ3</accession>
<organism evidence="2 3">
    <name type="scientific">Cellvibrio fontiphilus</name>
    <dbReference type="NCBI Taxonomy" id="1815559"/>
    <lineage>
        <taxon>Bacteria</taxon>
        <taxon>Pseudomonadati</taxon>
        <taxon>Pseudomonadota</taxon>
        <taxon>Gammaproteobacteria</taxon>
        <taxon>Cellvibrionales</taxon>
        <taxon>Cellvibrionaceae</taxon>
        <taxon>Cellvibrio</taxon>
    </lineage>
</organism>
<dbReference type="GO" id="GO:0005524">
    <property type="term" value="F:ATP binding"/>
    <property type="evidence" value="ECO:0007669"/>
    <property type="project" value="UniProtKB-KW"/>
</dbReference>
<evidence type="ECO:0000313" key="2">
    <source>
        <dbReference type="EMBL" id="MFC3115587.1"/>
    </source>
</evidence>
<protein>
    <submittedName>
        <fullName evidence="2">ATP-binding protein</fullName>
    </submittedName>
</protein>
<comment type="caution">
    <text evidence="2">The sequence shown here is derived from an EMBL/GenBank/DDBJ whole genome shotgun (WGS) entry which is preliminary data.</text>
</comment>
<evidence type="ECO:0000256" key="1">
    <source>
        <dbReference type="SAM" id="Coils"/>
    </source>
</evidence>
<dbReference type="Pfam" id="PF13555">
    <property type="entry name" value="AAA_29"/>
    <property type="match status" value="1"/>
</dbReference>
<dbReference type="InterPro" id="IPR027417">
    <property type="entry name" value="P-loop_NTPase"/>
</dbReference>
<dbReference type="Gene3D" id="3.40.50.300">
    <property type="entry name" value="P-loop containing nucleotide triphosphate hydrolases"/>
    <property type="match status" value="2"/>
</dbReference>
<feature type="coiled-coil region" evidence="1">
    <location>
        <begin position="763"/>
        <end position="790"/>
    </location>
</feature>
<evidence type="ECO:0000313" key="3">
    <source>
        <dbReference type="Proteomes" id="UP001595555"/>
    </source>
</evidence>
<dbReference type="PANTHER" id="PTHR32182">
    <property type="entry name" value="DNA REPLICATION AND REPAIR PROTEIN RECF"/>
    <property type="match status" value="1"/>
</dbReference>
<dbReference type="RefSeq" id="WP_378118020.1">
    <property type="nucleotide sequence ID" value="NZ_JBHRTF010000003.1"/>
</dbReference>
<keyword evidence="2" id="KW-0547">Nucleotide-binding</keyword>
<keyword evidence="2" id="KW-0067">ATP-binding</keyword>
<dbReference type="Pfam" id="PF13558">
    <property type="entry name" value="SbcC_Walker_B"/>
    <property type="match status" value="1"/>
</dbReference>
<proteinExistence type="predicted"/>
<reference evidence="3" key="1">
    <citation type="journal article" date="2019" name="Int. J. Syst. Evol. Microbiol.">
        <title>The Global Catalogue of Microorganisms (GCM) 10K type strain sequencing project: providing services to taxonomists for standard genome sequencing and annotation.</title>
        <authorList>
            <consortium name="The Broad Institute Genomics Platform"/>
            <consortium name="The Broad Institute Genome Sequencing Center for Infectious Disease"/>
            <person name="Wu L."/>
            <person name="Ma J."/>
        </authorList>
    </citation>
    <scope>NUCLEOTIDE SEQUENCE [LARGE SCALE GENOMIC DNA]</scope>
    <source>
        <strain evidence="3">KCTC 52237</strain>
    </source>
</reference>
<dbReference type="Proteomes" id="UP001595555">
    <property type="component" value="Unassembled WGS sequence"/>
</dbReference>
<keyword evidence="3" id="KW-1185">Reference proteome</keyword>
<dbReference type="EMBL" id="JBHRTF010000003">
    <property type="protein sequence ID" value="MFC3115587.1"/>
    <property type="molecule type" value="Genomic_DNA"/>
</dbReference>
<dbReference type="PANTHER" id="PTHR32182:SF0">
    <property type="entry name" value="DNA REPLICATION AND REPAIR PROTEIN RECF"/>
    <property type="match status" value="1"/>
</dbReference>
<feature type="coiled-coil region" evidence="1">
    <location>
        <begin position="486"/>
        <end position="524"/>
    </location>
</feature>
<keyword evidence="1" id="KW-0175">Coiled coil</keyword>
<sequence>MYLKKFIYVNWGNVPNTEFDFGPINLFSGGNGSGKTTAADAIQTIMTAAHDNLFHFNPGQDESSQRGRGGKLVRTLASYVLGCDDGAYSRPQGCDGYLAAIFHPTQGENSDPFTALIGMRAFLETSGQGANLQKVARLDEAQFYILADVELGLSDLLKEEKSHKYVVPLDKLYAGLRRKYGQQQIEKYDKKKSYLCRLYGILRGKKDAISEREAMNAARAFSRFMAYKPIKGIDEFVANEILEYRDLGEAIRSVSSMLKRIHTMESDARSLRQGIERMAQGRQWSDNFIASWLEQQVIQYSLAKRRYADSQGLYLDAKHKQQLLRETSAVHQQSLVACEAQRDEINQLILAATARRLGVPALRDKDQLEQEKSAQEKLIQAQVPELRKQHQQMVINLEAAQQLSLALRQTSIAVDMPAFKDSNLMDLLKELCNESANLDIHQLLNRDLIEVSPLEPQLEKVLGLQKQHNAFVASLFEKEINAGVMLTNLRDQLAQERDKRKAQSERLQKNTEIKRREIQTLESRQVSYPGFVRAALDAIANQCPKADARVLCDYVDITDSEWQAAIEGYIGAARFGIIVEPEFEAEAIAIVRNMAGQGNRARIIQGDKARKDLEKSGELAANSIIQIMNFSHATAEAYIKASYGNVQRVENAKELKNTRRGLTKEGMGSGNYAMFRCDMADSELVFGQGARERALEAKRNEFHALVSEWQAAITYAEEVQILLAGIDRLKSLAYAETLQIMLSAQTKIDAIDNKLQQLDLSDTKALEAELHELQLRLLEQNQQFAKLNNAQIDCRAELKLADNLCHKLDAEQDKTLAVVDECEANLQAISGFWPDFDADLRLQQADEEVALHKAPYFEAKLVTLNSELKTILHRLQQAAMVHNQFCASSDAILFDIDYSDDLGSSNFRAICEMRRQFDALYNRDKNHILAQRHQEIESLRESFNNAFVTNLCHSIYQAINDGKKILEDLNKELEHHRFGADRERFRFDWEWVPEFKEYWQFFKAVIDSPSLGEGETLFEMKLDEKHQRVRERLMTMLLDEDEQKALRELTRIADYRNYRRYEIYKEPEGKAPIPLSQYGTGSGGQLETPAYIIRSAAITSAFRFNEGSSHLRMVLVDEAFSKMDEHRSREVINYLTESLGLQLNFIMPSSKSGPFMDLISNQFVFSKCPTAEPVGELKTRVMLDRQVCDQEKIKKLMANHRRAIRQQAALDFMAEVEA</sequence>
<name>A0ABV7FDJ3_9GAMM</name>